<sequence length="383" mass="43169">MEDKVSRFEKGMATSVGQAIEIIEHHLWMLENHPERANEVPPLMLWGPPGIGKSTIIKRLTEDLGIGFIDVRLAQREPVDIRGLPVPRDDREGVDWIVSSEWPREGQEDFQEKGVILFDEITAADPTMQVAAYEFILDRRLGKLYEVPSGWYIIAAGNRTVDAAVARTMSSALANRFCHLELAANSSDWVDWAMRSAIHPNVIAFIRFRPDLLFNMLGNRERGWPSPRTWERVSLELQMAEENSLSKGALNTIVEGLVGSGAAIEFFGFIEWTESVPDVKAMLKGGVKVDFPERSDQRFAMVTAAVHMMIQDENATDLVTGFLNFILKIPNDWAQLAYHDLTRTLSEMGRNSLMETLLTNELHTSLEDKIFLDEASSRGPDLE</sequence>
<dbReference type="InterPro" id="IPR011704">
    <property type="entry name" value="ATPase_dyneun-rel_AAA"/>
</dbReference>
<dbReference type="SUPFAM" id="SSF52540">
    <property type="entry name" value="P-loop containing nucleoside triphosphate hydrolases"/>
    <property type="match status" value="1"/>
</dbReference>
<dbReference type="EMBL" id="KF900440">
    <property type="protein sequence ID" value="AIE95120.1"/>
    <property type="molecule type" value="Genomic_DNA"/>
</dbReference>
<feature type="domain" description="AAA+ ATPase" evidence="1">
    <location>
        <begin position="39"/>
        <end position="187"/>
    </location>
</feature>
<dbReference type="AlphaFoldDB" id="A0A075FTY5"/>
<accession>A0A075FTY5</accession>
<organism evidence="2">
    <name type="scientific">uncultured marine group II/III euryarchaeote AD1000_57_F12</name>
    <dbReference type="NCBI Taxonomy" id="1457788"/>
    <lineage>
        <taxon>Archaea</taxon>
        <taxon>Methanobacteriati</taxon>
        <taxon>Methanobacteriota</taxon>
        <taxon>environmental samples</taxon>
    </lineage>
</organism>
<dbReference type="SMART" id="SM00382">
    <property type="entry name" value="AAA"/>
    <property type="match status" value="1"/>
</dbReference>
<evidence type="ECO:0000259" key="1">
    <source>
        <dbReference type="SMART" id="SM00382"/>
    </source>
</evidence>
<proteinExistence type="predicted"/>
<reference evidence="2" key="1">
    <citation type="journal article" date="2014" name="Genome Biol. Evol.">
        <title>Pangenome evidence for extensive interdomain horizontal transfer affecting lineage core and shell genes in uncultured planktonic thaumarchaeota and euryarchaeota.</title>
        <authorList>
            <person name="Deschamps P."/>
            <person name="Zivanovic Y."/>
            <person name="Moreira D."/>
            <person name="Rodriguez-Valera F."/>
            <person name="Lopez-Garcia P."/>
        </authorList>
    </citation>
    <scope>NUCLEOTIDE SEQUENCE</scope>
</reference>
<dbReference type="Gene3D" id="3.40.50.300">
    <property type="entry name" value="P-loop containing nucleotide triphosphate hydrolases"/>
    <property type="match status" value="1"/>
</dbReference>
<dbReference type="GO" id="GO:0016887">
    <property type="term" value="F:ATP hydrolysis activity"/>
    <property type="evidence" value="ECO:0007669"/>
    <property type="project" value="InterPro"/>
</dbReference>
<dbReference type="GO" id="GO:0005524">
    <property type="term" value="F:ATP binding"/>
    <property type="evidence" value="ECO:0007669"/>
    <property type="project" value="InterPro"/>
</dbReference>
<dbReference type="InterPro" id="IPR027417">
    <property type="entry name" value="P-loop_NTPase"/>
</dbReference>
<dbReference type="InterPro" id="IPR003593">
    <property type="entry name" value="AAA+_ATPase"/>
</dbReference>
<protein>
    <submittedName>
        <fullName evidence="2">MoxR-like ATPase</fullName>
    </submittedName>
</protein>
<evidence type="ECO:0000313" key="2">
    <source>
        <dbReference type="EMBL" id="AIE95120.1"/>
    </source>
</evidence>
<name>A0A075FTY5_9EURY</name>
<dbReference type="Pfam" id="PF07728">
    <property type="entry name" value="AAA_5"/>
    <property type="match status" value="1"/>
</dbReference>